<sequence length="329" mass="35591">MDHWMTEQLDVQQMAQRLLAADNILILCHKNPDGDTIGCGSALYYALKALEKTTAVLCSDAIPSRYAFTNPRLFKGEFEPRTVIAVDVAGLQLFGENNGVPQYARHVDLCIDHHAGNNGYADFTLLDAGAAAAAELLYQVIVEMGVTITPHIADCLYTGVATDTGCFKFSSTTANTHTVAAKLIEAGCHVEELNTLLFDTKPRARMEAERIARNHLEYYLDGRCALIYLTRDEIRQSGVDPADLEELTSLPISIEGVKVGLTLRQQPGGSYRISVRTAKGVDACAIARRLGGGGHTRAAGCELLGDLENAKNAILAEVEAELDAPQEEA</sequence>
<accession>A0A2A6ZXJ3</accession>
<reference evidence="3" key="2">
    <citation type="submission" date="2017-07" db="EMBL/GenBank/DDBJ databases">
        <authorList>
            <person name="Sun Z.S."/>
            <person name="Albrecht U."/>
            <person name="Echele G."/>
            <person name="Lee C.C."/>
        </authorList>
    </citation>
    <scope>NUCLEOTIDE SEQUENCE</scope>
    <source>
        <strain evidence="3">CNCM I 4546</strain>
    </source>
</reference>
<proteinExistence type="predicted"/>
<organism evidence="3 5">
    <name type="scientific">Faecalibacterium prausnitzii</name>
    <dbReference type="NCBI Taxonomy" id="853"/>
    <lineage>
        <taxon>Bacteria</taxon>
        <taxon>Bacillati</taxon>
        <taxon>Bacillota</taxon>
        <taxon>Clostridia</taxon>
        <taxon>Eubacteriales</taxon>
        <taxon>Oscillospiraceae</taxon>
        <taxon>Faecalibacterium</taxon>
    </lineage>
</organism>
<dbReference type="PANTHER" id="PTHR47618:SF1">
    <property type="entry name" value="BIFUNCTIONAL OLIGORIBONUCLEASE AND PAP PHOSPHATASE NRNA"/>
    <property type="match status" value="1"/>
</dbReference>
<protein>
    <submittedName>
        <fullName evidence="3">Bifunctional oligoribonuclease/PAP phosphatase NrnA</fullName>
    </submittedName>
</protein>
<gene>
    <name evidence="4" type="ORF">C4N21_08080</name>
    <name evidence="3" type="ORF">CGS55_12640</name>
</gene>
<dbReference type="SUPFAM" id="SSF64182">
    <property type="entry name" value="DHH phosphoesterases"/>
    <property type="match status" value="1"/>
</dbReference>
<dbReference type="Proteomes" id="UP000250550">
    <property type="component" value="Unassembled WGS sequence"/>
</dbReference>
<reference evidence="3 5" key="1">
    <citation type="journal article" date="2017" name="Front. Microbiol.">
        <title>New Insights into the Diversity of the Genus Faecalibacterium.</title>
        <authorList>
            <person name="Benevides L."/>
            <person name="Burman S."/>
            <person name="Martin R."/>
            <person name="Robert V."/>
            <person name="Thomas M."/>
            <person name="Miquel S."/>
            <person name="Chain F."/>
            <person name="Sokol H."/>
            <person name="Bermudez-Humaran L.G."/>
            <person name="Morrison M."/>
            <person name="Langella P."/>
            <person name="Azevedo V.A."/>
            <person name="Chatel J.M."/>
            <person name="Soares S."/>
        </authorList>
    </citation>
    <scope>NUCLEOTIDE SEQUENCE [LARGE SCALE GENOMIC DNA]</scope>
    <source>
        <strain evidence="3 5">CNCM I 4546</strain>
    </source>
</reference>
<dbReference type="Pfam" id="PF02272">
    <property type="entry name" value="DHHA1"/>
    <property type="match status" value="1"/>
</dbReference>
<dbReference type="PANTHER" id="PTHR47618">
    <property type="entry name" value="BIFUNCTIONAL OLIGORIBONUCLEASE AND PAP PHOSPHATASE NRNA"/>
    <property type="match status" value="1"/>
</dbReference>
<dbReference type="InterPro" id="IPR003156">
    <property type="entry name" value="DHHA1_dom"/>
</dbReference>
<evidence type="ECO:0000313" key="6">
    <source>
        <dbReference type="Proteomes" id="UP000250550"/>
    </source>
</evidence>
<dbReference type="AlphaFoldDB" id="A0A2A6ZXJ3"/>
<dbReference type="GO" id="GO:0003676">
    <property type="term" value="F:nucleic acid binding"/>
    <property type="evidence" value="ECO:0007669"/>
    <property type="project" value="InterPro"/>
</dbReference>
<evidence type="ECO:0000313" key="3">
    <source>
        <dbReference type="EMBL" id="PDX71606.1"/>
    </source>
</evidence>
<name>A0A2A6ZXJ3_9FIRM</name>
<dbReference type="Gene3D" id="3.90.1640.10">
    <property type="entry name" value="inorganic pyrophosphatase (n-terminal core)"/>
    <property type="match status" value="1"/>
</dbReference>
<dbReference type="InterPro" id="IPR051319">
    <property type="entry name" value="Oligoribo/pAp-PDE_c-di-AMP_PDE"/>
</dbReference>
<dbReference type="EMBL" id="PRLF01000009">
    <property type="protein sequence ID" value="RAW65115.1"/>
    <property type="molecule type" value="Genomic_DNA"/>
</dbReference>
<dbReference type="Proteomes" id="UP000219901">
    <property type="component" value="Unassembled WGS sequence"/>
</dbReference>
<evidence type="ECO:0000259" key="2">
    <source>
        <dbReference type="Pfam" id="PF02272"/>
    </source>
</evidence>
<dbReference type="InterPro" id="IPR038763">
    <property type="entry name" value="DHH_sf"/>
</dbReference>
<dbReference type="InterPro" id="IPR001667">
    <property type="entry name" value="DDH_dom"/>
</dbReference>
<evidence type="ECO:0000313" key="5">
    <source>
        <dbReference type="Proteomes" id="UP000219901"/>
    </source>
</evidence>
<reference evidence="4 6" key="3">
    <citation type="submission" date="2018-02" db="EMBL/GenBank/DDBJ databases">
        <title>Complete genome sequencing of Faecalibacterium prausnitzii strains isolated from the human gut.</title>
        <authorList>
            <person name="Fitzgerald B.C."/>
            <person name="Shkoporov A.N."/>
            <person name="Ross P.R."/>
            <person name="Hill C."/>
        </authorList>
    </citation>
    <scope>NUCLEOTIDE SEQUENCE [LARGE SCALE GENOMIC DNA]</scope>
    <source>
        <strain evidence="4 6">APC924/119</strain>
    </source>
</reference>
<dbReference type="Gene3D" id="3.10.310.30">
    <property type="match status" value="1"/>
</dbReference>
<dbReference type="RefSeq" id="WP_005922327.1">
    <property type="nucleotide sequence ID" value="NZ_BNEV01000068.1"/>
</dbReference>
<dbReference type="GeneID" id="75067744"/>
<dbReference type="EMBL" id="NMTV01000068">
    <property type="protein sequence ID" value="PDX71606.1"/>
    <property type="molecule type" value="Genomic_DNA"/>
</dbReference>
<dbReference type="Pfam" id="PF01368">
    <property type="entry name" value="DHH"/>
    <property type="match status" value="1"/>
</dbReference>
<feature type="domain" description="DDH" evidence="1">
    <location>
        <begin position="23"/>
        <end position="160"/>
    </location>
</feature>
<evidence type="ECO:0000259" key="1">
    <source>
        <dbReference type="Pfam" id="PF01368"/>
    </source>
</evidence>
<comment type="caution">
    <text evidence="3">The sequence shown here is derived from an EMBL/GenBank/DDBJ whole genome shotgun (WGS) entry which is preliminary data.</text>
</comment>
<evidence type="ECO:0000313" key="4">
    <source>
        <dbReference type="EMBL" id="RAW65115.1"/>
    </source>
</evidence>
<feature type="domain" description="DHHA1" evidence="2">
    <location>
        <begin position="236"/>
        <end position="321"/>
    </location>
</feature>